<protein>
    <submittedName>
        <fullName evidence="3">DUF1566 domain-containing protein</fullName>
    </submittedName>
</protein>
<dbReference type="PROSITE" id="PS50026">
    <property type="entry name" value="EGF_3"/>
    <property type="match status" value="1"/>
</dbReference>
<evidence type="ECO:0000256" key="1">
    <source>
        <dbReference type="SAM" id="SignalP"/>
    </source>
</evidence>
<feature type="chain" id="PRO_5045408803" evidence="1">
    <location>
        <begin position="22"/>
        <end position="254"/>
    </location>
</feature>
<evidence type="ECO:0000313" key="3">
    <source>
        <dbReference type="EMBL" id="MDN5201963.1"/>
    </source>
</evidence>
<dbReference type="EMBL" id="JAUJEA010000003">
    <property type="protein sequence ID" value="MDN5201963.1"/>
    <property type="molecule type" value="Genomic_DNA"/>
</dbReference>
<organism evidence="3 4">
    <name type="scientific">Splendidivirga corallicola</name>
    <dbReference type="NCBI Taxonomy" id="3051826"/>
    <lineage>
        <taxon>Bacteria</taxon>
        <taxon>Pseudomonadati</taxon>
        <taxon>Bacteroidota</taxon>
        <taxon>Cytophagia</taxon>
        <taxon>Cytophagales</taxon>
        <taxon>Splendidivirgaceae</taxon>
        <taxon>Splendidivirga</taxon>
    </lineage>
</organism>
<dbReference type="PROSITE" id="PS01186">
    <property type="entry name" value="EGF_2"/>
    <property type="match status" value="1"/>
</dbReference>
<keyword evidence="4" id="KW-1185">Reference proteome</keyword>
<sequence>MKRINSLLFLFSLCAMLTLNGSCKKEDHCENIICKNGAGQIETKTGCECDCLQGYIGISCENFDPAQVQVLLDAGITPKTLYDGGILLDSLYGKIYEGGLIFYLNTTDGTGMVAATGDQSTSAEWGCWNTEIDGANEEAIGTGAQNSTEILSGCMDMGIAAKLCDDLKLNGKNDWFLPSKDELNLMWTNLADPDKNGENTGLDDPKNLGSFANACYWSSTEFSGYHAWTQFFFNGHQGYGSKLFTEHVRAVRAF</sequence>
<dbReference type="Pfam" id="PF07603">
    <property type="entry name" value="Lcl_C"/>
    <property type="match status" value="1"/>
</dbReference>
<feature type="domain" description="EGF-like" evidence="2">
    <location>
        <begin position="25"/>
        <end position="61"/>
    </location>
</feature>
<evidence type="ECO:0000259" key="2">
    <source>
        <dbReference type="PROSITE" id="PS50026"/>
    </source>
</evidence>
<evidence type="ECO:0000313" key="4">
    <source>
        <dbReference type="Proteomes" id="UP001172082"/>
    </source>
</evidence>
<dbReference type="InterPro" id="IPR000742">
    <property type="entry name" value="EGF"/>
</dbReference>
<dbReference type="Proteomes" id="UP001172082">
    <property type="component" value="Unassembled WGS sequence"/>
</dbReference>
<comment type="caution">
    <text evidence="3">The sequence shown here is derived from an EMBL/GenBank/DDBJ whole genome shotgun (WGS) entry which is preliminary data.</text>
</comment>
<dbReference type="PROSITE" id="PS00022">
    <property type="entry name" value="EGF_1"/>
    <property type="match status" value="1"/>
</dbReference>
<feature type="signal peptide" evidence="1">
    <location>
        <begin position="1"/>
        <end position="21"/>
    </location>
</feature>
<name>A0ABT8KQJ8_9BACT</name>
<accession>A0ABT8KQJ8</accession>
<keyword evidence="1" id="KW-0732">Signal</keyword>
<proteinExistence type="predicted"/>
<gene>
    <name evidence="3" type="ORF">QQ008_11330</name>
</gene>
<dbReference type="RefSeq" id="WP_346751987.1">
    <property type="nucleotide sequence ID" value="NZ_JAUJEA010000003.1"/>
</dbReference>
<reference evidence="3" key="1">
    <citation type="submission" date="2023-06" db="EMBL/GenBank/DDBJ databases">
        <title>Genomic of Parafulvivirga corallium.</title>
        <authorList>
            <person name="Wang G."/>
        </authorList>
    </citation>
    <scope>NUCLEOTIDE SEQUENCE</scope>
    <source>
        <strain evidence="3">BMA10</strain>
    </source>
</reference>
<dbReference type="InterPro" id="IPR011460">
    <property type="entry name" value="Lcl_C"/>
</dbReference>